<dbReference type="EMBL" id="JALJOV010000314">
    <property type="protein sequence ID" value="KAK9864792.1"/>
    <property type="molecule type" value="Genomic_DNA"/>
</dbReference>
<evidence type="ECO:0000259" key="1">
    <source>
        <dbReference type="Pfam" id="PF02374"/>
    </source>
</evidence>
<dbReference type="InterPro" id="IPR027417">
    <property type="entry name" value="P-loop_NTPase"/>
</dbReference>
<dbReference type="GO" id="GO:0005524">
    <property type="term" value="F:ATP binding"/>
    <property type="evidence" value="ECO:0007669"/>
    <property type="project" value="InterPro"/>
</dbReference>
<dbReference type="InterPro" id="IPR016300">
    <property type="entry name" value="ATPase_ArsA/GET3"/>
</dbReference>
<sequence>MFGQAGDSLDLSLPVFQDLSGGAPVPIEGTELPLWAMEIDTEKATSDFRASSKAGKGKGGIGFLKGTPLEALGGSLGDLKLGELLETAPPGLDEAVAIAKVVEFVKGEKYERFTRIVLDTAPTGHTLRLLKTPEVIEASLGKLIQLRQSLSKANTAVRGLFGASEEQDEAVEKLQRLQDSVRGVRDLFHNADVMELVIATIPTMLGMNESARLAAQLQHEGVPCKRIIVNQVIGEGMGDAFLRLRLKDQQKAMDMITGDPQLKGLQLVRAPLIDLEVRGIPALQYFGGVVWQDTIQNFAQGQERKYVMLGGKGGVGKTSMSASLAVRLAGEGHSTLVVSTDPAHSLSDSLNEDVRWGRPKRLSTTDLPIWGMEIRPEAARELLDNLPPGADEAIAIAKIVEFAKSPEYSHFTRIIIDTAPTGHTLRLLTLPDFFNSSIGKVIQLQQRLSQIGGKVKDFFSGGRKKEADNDRMNNLQETMAEMRTLFRNPATTQFVVVTIPTVMAASESTRLAASLRKEGVPVRLLVVNQIIQESATQAFLAQRRKDQQKAMQQLKDVPIFRDLQVMEAPLFDLEIRGVPALRYFGDQVWR</sequence>
<dbReference type="AlphaFoldDB" id="A0AAW1T4S9"/>
<dbReference type="GO" id="GO:0016887">
    <property type="term" value="F:ATP hydrolysis activity"/>
    <property type="evidence" value="ECO:0007669"/>
    <property type="project" value="InterPro"/>
</dbReference>
<protein>
    <recommendedName>
        <fullName evidence="1">ArsA/GET3 Anion-transporting ATPase-like domain-containing protein</fullName>
    </recommendedName>
</protein>
<organism evidence="2 3">
    <name type="scientific">Apatococcus fuscideae</name>
    <dbReference type="NCBI Taxonomy" id="2026836"/>
    <lineage>
        <taxon>Eukaryota</taxon>
        <taxon>Viridiplantae</taxon>
        <taxon>Chlorophyta</taxon>
        <taxon>core chlorophytes</taxon>
        <taxon>Trebouxiophyceae</taxon>
        <taxon>Chlorellales</taxon>
        <taxon>Chlorellaceae</taxon>
        <taxon>Apatococcus</taxon>
    </lineage>
</organism>
<keyword evidence="3" id="KW-1185">Reference proteome</keyword>
<accession>A0AAW1T4S9</accession>
<feature type="domain" description="ArsA/GET3 Anion-transporting ATPase-like" evidence="1">
    <location>
        <begin position="305"/>
        <end position="377"/>
    </location>
</feature>
<evidence type="ECO:0000313" key="2">
    <source>
        <dbReference type="EMBL" id="KAK9864792.1"/>
    </source>
</evidence>
<dbReference type="NCBIfam" id="TIGR00345">
    <property type="entry name" value="GET3_arsA_TRC40"/>
    <property type="match status" value="2"/>
</dbReference>
<gene>
    <name evidence="2" type="ORF">WJX84_010423</name>
</gene>
<dbReference type="Proteomes" id="UP001485043">
    <property type="component" value="Unassembled WGS sequence"/>
</dbReference>
<dbReference type="InterPro" id="IPR025723">
    <property type="entry name" value="ArsA/GET3_ATPase-like"/>
</dbReference>
<dbReference type="CDD" id="cd02035">
    <property type="entry name" value="ArsA"/>
    <property type="match status" value="2"/>
</dbReference>
<feature type="domain" description="ArsA/GET3 Anion-transporting ATPase-like" evidence="1">
    <location>
        <begin position="388"/>
        <end position="587"/>
    </location>
</feature>
<proteinExistence type="predicted"/>
<dbReference type="Pfam" id="PF02374">
    <property type="entry name" value="ArsA_ATPase"/>
    <property type="match status" value="3"/>
</dbReference>
<dbReference type="PANTHER" id="PTHR10803">
    <property type="entry name" value="ARSENICAL PUMP-DRIVING ATPASE ARSENITE-TRANSLOCATING ATPASE"/>
    <property type="match status" value="1"/>
</dbReference>
<reference evidence="2 3" key="1">
    <citation type="journal article" date="2024" name="Nat. Commun.">
        <title>Phylogenomics reveals the evolutionary origins of lichenization in chlorophyte algae.</title>
        <authorList>
            <person name="Puginier C."/>
            <person name="Libourel C."/>
            <person name="Otte J."/>
            <person name="Skaloud P."/>
            <person name="Haon M."/>
            <person name="Grisel S."/>
            <person name="Petersen M."/>
            <person name="Berrin J.G."/>
            <person name="Delaux P.M."/>
            <person name="Dal Grande F."/>
            <person name="Keller J."/>
        </authorList>
    </citation>
    <scope>NUCLEOTIDE SEQUENCE [LARGE SCALE GENOMIC DNA]</scope>
    <source>
        <strain evidence="2 3">SAG 2523</strain>
    </source>
</reference>
<evidence type="ECO:0000313" key="3">
    <source>
        <dbReference type="Proteomes" id="UP001485043"/>
    </source>
</evidence>
<dbReference type="GO" id="GO:0043529">
    <property type="term" value="C:GET complex"/>
    <property type="evidence" value="ECO:0007669"/>
    <property type="project" value="TreeGrafter"/>
</dbReference>
<dbReference type="SUPFAM" id="SSF52540">
    <property type="entry name" value="P-loop containing nucleoside triphosphate hydrolases"/>
    <property type="match status" value="2"/>
</dbReference>
<dbReference type="PANTHER" id="PTHR10803:SF0">
    <property type="entry name" value="ATPASE GET3B"/>
    <property type="match status" value="1"/>
</dbReference>
<dbReference type="GO" id="GO:0071816">
    <property type="term" value="P:tail-anchored membrane protein insertion into ER membrane"/>
    <property type="evidence" value="ECO:0007669"/>
    <property type="project" value="TreeGrafter"/>
</dbReference>
<dbReference type="Gene3D" id="3.40.50.300">
    <property type="entry name" value="P-loop containing nucleotide triphosphate hydrolases"/>
    <property type="match status" value="2"/>
</dbReference>
<feature type="domain" description="ArsA/GET3 Anion-transporting ATPase-like" evidence="1">
    <location>
        <begin position="85"/>
        <end position="289"/>
    </location>
</feature>
<comment type="caution">
    <text evidence="2">The sequence shown here is derived from an EMBL/GenBank/DDBJ whole genome shotgun (WGS) entry which is preliminary data.</text>
</comment>
<name>A0AAW1T4S9_9CHLO</name>